<evidence type="ECO:0000313" key="2">
    <source>
        <dbReference type="Proteomes" id="UP001062223"/>
    </source>
</evidence>
<dbReference type="RefSeq" id="WP_262139091.1">
    <property type="nucleotide sequence ID" value="NZ_CP106879.1"/>
</dbReference>
<dbReference type="AlphaFoldDB" id="A0A9Q9P727"/>
<evidence type="ECO:0000313" key="1">
    <source>
        <dbReference type="EMBL" id="UYC80836.1"/>
    </source>
</evidence>
<accession>A0A9Q9P727</accession>
<protein>
    <submittedName>
        <fullName evidence="1">Uncharacterized protein</fullName>
    </submittedName>
</protein>
<proteinExistence type="predicted"/>
<gene>
    <name evidence="1" type="ORF">OE229_17270</name>
</gene>
<name>A0A9Q9P727_9MICO</name>
<dbReference type="EMBL" id="CP106879">
    <property type="protein sequence ID" value="UYC80836.1"/>
    <property type="molecule type" value="Genomic_DNA"/>
</dbReference>
<sequence length="361" mass="39150">MYLEVHPEGPSLTPAQAKTLDDEFFRSDPGSHYSSRIAGLLRDADAAPTLSRAEQPAFFKALGIRTDELSVGKPEDRDMQVAVDALALRHQCAEALSRFVYAVSTATPRQGDAPCTWLAVSDSPTSTADVIKKSLASFKSDDELWVRLVLPPEAHGNARSRSGAYTALEWVEHAEYLLTDDELSVNVGHNKFKHGLAVSSRNDVRVELVSEAPNENGEVPLSAFGEGKSLPLFDRPLFTFLSRPHGKPPRGIEAISIRVDVPTVLAETWMMANVYAALFHVAALKHFGPDGHENLAPFPTLVINHPPKRVVAGSPLGFRAPVTDPADKSVAARPSGVVFYDGFMPVTVDYSSKTSGVIVDE</sequence>
<organism evidence="1 2">
    <name type="scientific">Curtobacterium poinsettiae</name>
    <dbReference type="NCBI Taxonomy" id="159612"/>
    <lineage>
        <taxon>Bacteria</taxon>
        <taxon>Bacillati</taxon>
        <taxon>Actinomycetota</taxon>
        <taxon>Actinomycetes</taxon>
        <taxon>Micrococcales</taxon>
        <taxon>Microbacteriaceae</taxon>
        <taxon>Curtobacterium</taxon>
    </lineage>
</organism>
<dbReference type="Proteomes" id="UP001062223">
    <property type="component" value="Chromosome"/>
</dbReference>
<reference evidence="1" key="1">
    <citation type="submission" date="2022-09" db="EMBL/GenBank/DDBJ databases">
        <title>Taxonomy of Curtobacterium flaccumfaciens.</title>
        <authorList>
            <person name="Osdaghi E."/>
            <person name="Taghavi S.M."/>
            <person name="Hamidizade M."/>
            <person name="Abachi H."/>
            <person name="Fazliarab A."/>
            <person name="Baeyen S."/>
            <person name="Portier P."/>
            <person name="Van Vaerenbergh J."/>
            <person name="Jacques M.-A."/>
        </authorList>
    </citation>
    <scope>NUCLEOTIDE SEQUENCE</scope>
    <source>
        <strain evidence="1">AGQB46</strain>
    </source>
</reference>
<dbReference type="KEGG" id="cpoi:OE229_17270"/>